<protein>
    <submittedName>
        <fullName evidence="3">YCII-related domain-containing protein</fullName>
    </submittedName>
</protein>
<dbReference type="Pfam" id="PF03795">
    <property type="entry name" value="YCII"/>
    <property type="match status" value="1"/>
</dbReference>
<dbReference type="InterPro" id="IPR005545">
    <property type="entry name" value="YCII"/>
</dbReference>
<name>A0A4R6SFB7_LABRH</name>
<evidence type="ECO:0000313" key="3">
    <source>
        <dbReference type="EMBL" id="TDQ00305.1"/>
    </source>
</evidence>
<dbReference type="SUPFAM" id="SSF54909">
    <property type="entry name" value="Dimeric alpha+beta barrel"/>
    <property type="match status" value="1"/>
</dbReference>
<dbReference type="OrthoDB" id="668782at2"/>
<dbReference type="EMBL" id="SNXZ01000002">
    <property type="protein sequence ID" value="TDQ00305.1"/>
    <property type="molecule type" value="Genomic_DNA"/>
</dbReference>
<accession>A0A4R6SFB7</accession>
<keyword evidence="4" id="KW-1185">Reference proteome</keyword>
<dbReference type="AlphaFoldDB" id="A0A4R6SFB7"/>
<evidence type="ECO:0000313" key="4">
    <source>
        <dbReference type="Proteomes" id="UP000295444"/>
    </source>
</evidence>
<dbReference type="InterPro" id="IPR011008">
    <property type="entry name" value="Dimeric_a/b-barrel"/>
</dbReference>
<sequence>MDYVLLVHGPSSAGDEVPAWAAAFLRICLRSGIPVSGQLLAADCIATSLLYSNGRTDIVDGPIEQTSRQLGACFTVECPHLDAVLELLRDAPILEQGSVEIRPVDPVSQQMWLAG</sequence>
<feature type="domain" description="YCII-related" evidence="2">
    <location>
        <begin position="36"/>
        <end position="106"/>
    </location>
</feature>
<dbReference type="RefSeq" id="WP_133849041.1">
    <property type="nucleotide sequence ID" value="NZ_SNXZ01000002.1"/>
</dbReference>
<comment type="caution">
    <text evidence="3">The sequence shown here is derived from an EMBL/GenBank/DDBJ whole genome shotgun (WGS) entry which is preliminary data.</text>
</comment>
<reference evidence="3 4" key="1">
    <citation type="submission" date="2019-03" db="EMBL/GenBank/DDBJ databases">
        <title>Genomic Encyclopedia of Type Strains, Phase IV (KMG-IV): sequencing the most valuable type-strain genomes for metagenomic binning, comparative biology and taxonomic classification.</title>
        <authorList>
            <person name="Goeker M."/>
        </authorList>
    </citation>
    <scope>NUCLEOTIDE SEQUENCE [LARGE SCALE GENOMIC DNA]</scope>
    <source>
        <strain evidence="3 4">DSM 45361</strain>
    </source>
</reference>
<proteinExistence type="inferred from homology"/>
<comment type="similarity">
    <text evidence="1">Belongs to the YciI family.</text>
</comment>
<dbReference type="Gene3D" id="3.30.70.1060">
    <property type="entry name" value="Dimeric alpha+beta barrel"/>
    <property type="match status" value="1"/>
</dbReference>
<evidence type="ECO:0000259" key="2">
    <source>
        <dbReference type="Pfam" id="PF03795"/>
    </source>
</evidence>
<evidence type="ECO:0000256" key="1">
    <source>
        <dbReference type="ARBA" id="ARBA00007689"/>
    </source>
</evidence>
<organism evidence="3 4">
    <name type="scientific">Labedaea rhizosphaerae</name>
    <dbReference type="NCBI Taxonomy" id="598644"/>
    <lineage>
        <taxon>Bacteria</taxon>
        <taxon>Bacillati</taxon>
        <taxon>Actinomycetota</taxon>
        <taxon>Actinomycetes</taxon>
        <taxon>Pseudonocardiales</taxon>
        <taxon>Pseudonocardiaceae</taxon>
        <taxon>Labedaea</taxon>
    </lineage>
</organism>
<gene>
    <name evidence="3" type="ORF">EV186_102166</name>
</gene>
<dbReference type="Proteomes" id="UP000295444">
    <property type="component" value="Unassembled WGS sequence"/>
</dbReference>